<dbReference type="InParanoid" id="H2YZP1"/>
<dbReference type="HOGENOM" id="CLU_1044013_0_0_1"/>
<dbReference type="Ensembl" id="ENSCSAVT00000010934.1">
    <property type="protein sequence ID" value="ENSCSAVP00000010803.1"/>
    <property type="gene ID" value="ENSCSAVG00000006339.1"/>
</dbReference>
<feature type="compositionally biased region" description="Low complexity" evidence="1">
    <location>
        <begin position="20"/>
        <end position="75"/>
    </location>
</feature>
<evidence type="ECO:0000313" key="3">
    <source>
        <dbReference type="Proteomes" id="UP000007875"/>
    </source>
</evidence>
<reference evidence="3" key="1">
    <citation type="submission" date="2003-08" db="EMBL/GenBank/DDBJ databases">
        <authorList>
            <person name="Birren B."/>
            <person name="Nusbaum C."/>
            <person name="Abebe A."/>
            <person name="Abouelleil A."/>
            <person name="Adekoya E."/>
            <person name="Ait-zahra M."/>
            <person name="Allen N."/>
            <person name="Allen T."/>
            <person name="An P."/>
            <person name="Anderson M."/>
            <person name="Anderson S."/>
            <person name="Arachchi H."/>
            <person name="Armbruster J."/>
            <person name="Bachantsang P."/>
            <person name="Baldwin J."/>
            <person name="Barry A."/>
            <person name="Bayul T."/>
            <person name="Blitshsteyn B."/>
            <person name="Bloom T."/>
            <person name="Blye J."/>
            <person name="Boguslavskiy L."/>
            <person name="Borowsky M."/>
            <person name="Boukhgalter B."/>
            <person name="Brunache A."/>
            <person name="Butler J."/>
            <person name="Calixte N."/>
            <person name="Calvo S."/>
            <person name="Camarata J."/>
            <person name="Campo K."/>
            <person name="Chang J."/>
            <person name="Cheshatsang Y."/>
            <person name="Citroen M."/>
            <person name="Collymore A."/>
            <person name="Considine T."/>
            <person name="Cook A."/>
            <person name="Cooke P."/>
            <person name="Corum B."/>
            <person name="Cuomo C."/>
            <person name="David R."/>
            <person name="Dawoe T."/>
            <person name="Degray S."/>
            <person name="Dodge S."/>
            <person name="Dooley K."/>
            <person name="Dorje P."/>
            <person name="Dorjee K."/>
            <person name="Dorris L."/>
            <person name="Duffey N."/>
            <person name="Dupes A."/>
            <person name="Elkins T."/>
            <person name="Engels R."/>
            <person name="Erickson J."/>
            <person name="Farina A."/>
            <person name="Faro S."/>
            <person name="Ferreira P."/>
            <person name="Fischer H."/>
            <person name="Fitzgerald M."/>
            <person name="Foley K."/>
            <person name="Gage D."/>
            <person name="Galagan J."/>
            <person name="Gearin G."/>
            <person name="Gnerre S."/>
            <person name="Gnirke A."/>
            <person name="Goyette A."/>
            <person name="Graham J."/>
            <person name="Grandbois E."/>
            <person name="Gyaltsen K."/>
            <person name="Hafez N."/>
            <person name="Hagopian D."/>
            <person name="Hagos B."/>
            <person name="Hall J."/>
            <person name="Hatcher B."/>
            <person name="Heller A."/>
            <person name="Higgins H."/>
            <person name="Honan T."/>
            <person name="Horn A."/>
            <person name="Houde N."/>
            <person name="Hughes L."/>
            <person name="Hulme W."/>
            <person name="Husby E."/>
            <person name="Iliev I."/>
            <person name="Jaffe D."/>
            <person name="Jones C."/>
            <person name="Kamal M."/>
            <person name="Kamat A."/>
            <person name="Kamvysselis M."/>
            <person name="Karlsson E."/>
            <person name="Kells C."/>
            <person name="Kieu A."/>
            <person name="Kisner P."/>
            <person name="Kodira C."/>
            <person name="Kulbokas E."/>
            <person name="Labutti K."/>
            <person name="Lama D."/>
            <person name="Landers T."/>
            <person name="Leger J."/>
            <person name="Levine S."/>
            <person name="Lewis D."/>
            <person name="Lewis T."/>
            <person name="Lindblad-toh K."/>
            <person name="Liu X."/>
            <person name="Lokyitsang T."/>
            <person name="Lokyitsang Y."/>
            <person name="Lucien O."/>
            <person name="Lui A."/>
            <person name="Ma L.J."/>
            <person name="Mabbitt R."/>
            <person name="Macdonald J."/>
            <person name="Maclean C."/>
            <person name="Major J."/>
            <person name="Manning J."/>
            <person name="Marabella R."/>
            <person name="Maru K."/>
            <person name="Matthews C."/>
            <person name="Mauceli E."/>
            <person name="Mccarthy M."/>
            <person name="Mcdonough S."/>
            <person name="Mcghee T."/>
            <person name="Meldrim J."/>
            <person name="Meneus L."/>
            <person name="Mesirov J."/>
            <person name="Mihalev A."/>
            <person name="Mihova T."/>
            <person name="Mikkelsen T."/>
            <person name="Mlenga V."/>
            <person name="Moru K."/>
            <person name="Mozes J."/>
            <person name="Mulrain L."/>
            <person name="Munson G."/>
            <person name="Naylor J."/>
            <person name="Newes C."/>
            <person name="Nguyen C."/>
            <person name="Nguyen N."/>
            <person name="Nguyen T."/>
            <person name="Nicol R."/>
            <person name="Nielsen C."/>
            <person name="Nizzari M."/>
            <person name="Norbu C."/>
            <person name="Norbu N."/>
            <person name="O'donnell P."/>
            <person name="Okoawo O."/>
            <person name="O'leary S."/>
            <person name="Omotosho B."/>
            <person name="O'neill K."/>
            <person name="Osman S."/>
            <person name="Parker S."/>
            <person name="Perrin D."/>
            <person name="Phunkhang P."/>
            <person name="Piqani B."/>
            <person name="Purcell S."/>
            <person name="Rachupka T."/>
            <person name="Ramasamy U."/>
            <person name="Rameau R."/>
            <person name="Ray V."/>
            <person name="Raymond C."/>
            <person name="Retta R."/>
            <person name="Richardson S."/>
            <person name="Rise C."/>
            <person name="Rodriguez J."/>
            <person name="Rogers J."/>
            <person name="Rogov P."/>
            <person name="Rutman M."/>
            <person name="Schupbach R."/>
            <person name="Seaman C."/>
            <person name="Settipalli S."/>
            <person name="Sharpe T."/>
            <person name="Sheridan J."/>
            <person name="Sherpa N."/>
            <person name="Shi J."/>
            <person name="Smirnov S."/>
            <person name="Smith C."/>
            <person name="Sougnez C."/>
            <person name="Spencer B."/>
            <person name="Stalker J."/>
            <person name="Stange-thomann N."/>
            <person name="Stavropoulos S."/>
            <person name="Stetson K."/>
            <person name="Stone C."/>
            <person name="Stone S."/>
            <person name="Stubbs M."/>
            <person name="Talamas J."/>
            <person name="Tchuinga P."/>
            <person name="Tenzing P."/>
            <person name="Tesfaye S."/>
            <person name="Theodore J."/>
            <person name="Thoulutsang Y."/>
            <person name="Topham K."/>
            <person name="Towey S."/>
            <person name="Tsamla T."/>
            <person name="Tsomo N."/>
            <person name="Vallee D."/>
            <person name="Vassiliev H."/>
            <person name="Venkataraman V."/>
            <person name="Vinson J."/>
            <person name="Vo A."/>
            <person name="Wade C."/>
            <person name="Wang S."/>
            <person name="Wangchuk T."/>
            <person name="Wangdi T."/>
            <person name="Whittaker C."/>
            <person name="Wilkinson J."/>
            <person name="Wu Y."/>
            <person name="Wyman D."/>
            <person name="Yadav S."/>
            <person name="Yang S."/>
            <person name="Yang X."/>
            <person name="Yeager S."/>
            <person name="Yee E."/>
            <person name="Young G."/>
            <person name="Zainoun J."/>
            <person name="Zembeck L."/>
            <person name="Zimmer A."/>
            <person name="Zody M."/>
            <person name="Lander E."/>
        </authorList>
    </citation>
    <scope>NUCLEOTIDE SEQUENCE [LARGE SCALE GENOMIC DNA]</scope>
</reference>
<dbReference type="Proteomes" id="UP000007875">
    <property type="component" value="Unassembled WGS sequence"/>
</dbReference>
<dbReference type="eggNOG" id="ENOG502QTA2">
    <property type="taxonomic scope" value="Eukaryota"/>
</dbReference>
<dbReference type="STRING" id="51511.ENSCSAVP00000010803"/>
<dbReference type="AlphaFoldDB" id="H2YZP1"/>
<keyword evidence="3" id="KW-1185">Reference proteome</keyword>
<evidence type="ECO:0000256" key="1">
    <source>
        <dbReference type="SAM" id="MobiDB-lite"/>
    </source>
</evidence>
<dbReference type="OMA" id="MAPDIHD"/>
<sequence length="267" mass="28710">WKEKVAGEVAKQVSKEPAKAAPAARGAAARGRGRAAPAPTRGAAARGRAAPRAAPARGRAAPARGGRGAATPTAASSNTKCDKETTPSKPEANTSTSPTAQTPGKPAPINRVTHLARLGLARALARTDDEKPNARIRYEEVIKMAPDIHDAYIELADLLVRSDPLAAVDVYCSYPSSQAAEDSFDDAYLSGEIVSILMKHEKYEDTRLVEHMVKWGRVMGIGVLEKYMGILDSKFKTEMLKNIYAGVHKKAVDDPDLAAFFKFKCWI</sequence>
<organism evidence="2 3">
    <name type="scientific">Ciona savignyi</name>
    <name type="common">Pacific transparent sea squirt</name>
    <dbReference type="NCBI Taxonomy" id="51511"/>
    <lineage>
        <taxon>Eukaryota</taxon>
        <taxon>Metazoa</taxon>
        <taxon>Chordata</taxon>
        <taxon>Tunicata</taxon>
        <taxon>Ascidiacea</taxon>
        <taxon>Phlebobranchia</taxon>
        <taxon>Cionidae</taxon>
        <taxon>Ciona</taxon>
    </lineage>
</organism>
<feature type="compositionally biased region" description="Polar residues" evidence="1">
    <location>
        <begin position="87"/>
        <end position="102"/>
    </location>
</feature>
<dbReference type="GeneTree" id="ENSGT00390000010005"/>
<evidence type="ECO:0000313" key="2">
    <source>
        <dbReference type="Ensembl" id="ENSCSAVP00000010803.1"/>
    </source>
</evidence>
<reference evidence="2" key="2">
    <citation type="submission" date="2025-08" db="UniProtKB">
        <authorList>
            <consortium name="Ensembl"/>
        </authorList>
    </citation>
    <scope>IDENTIFICATION</scope>
</reference>
<accession>H2YZP1</accession>
<proteinExistence type="predicted"/>
<reference evidence="2" key="3">
    <citation type="submission" date="2025-09" db="UniProtKB">
        <authorList>
            <consortium name="Ensembl"/>
        </authorList>
    </citation>
    <scope>IDENTIFICATION</scope>
</reference>
<name>H2YZP1_CIOSA</name>
<feature type="region of interest" description="Disordered" evidence="1">
    <location>
        <begin position="1"/>
        <end position="109"/>
    </location>
</feature>
<protein>
    <submittedName>
        <fullName evidence="2">Uncharacterized protein</fullName>
    </submittedName>
</protein>